<dbReference type="OrthoDB" id="9811746at2"/>
<dbReference type="RefSeq" id="WP_073478267.1">
    <property type="nucleotide sequence ID" value="NZ_FQZU01000037.1"/>
</dbReference>
<dbReference type="STRING" id="1121393.SAMN02745216_04247"/>
<feature type="domain" description="Thoeris protein ThsB TIR-like" evidence="1">
    <location>
        <begin position="6"/>
        <end position="101"/>
    </location>
</feature>
<protein>
    <submittedName>
        <fullName evidence="2">MTH538 TIR-like domain</fullName>
    </submittedName>
</protein>
<sequence length="130" mass="15059">MPNVVFFSFTEADREVVLTIKGRAVNPNYSTLNFRVKDLLKRWNTEDTAVIRQAISKAMNGTSRTIVFVGEKTYRSRWVREEVKMTLEKGKPVYAIRLKGTNGTKPQILTDEGIYLYPWSEDRLQDLANR</sequence>
<gene>
    <name evidence="2" type="ORF">SAMN02745216_04247</name>
</gene>
<accession>A0A1M6W5E4</accession>
<dbReference type="Gene3D" id="3.40.50.11200">
    <property type="match status" value="1"/>
</dbReference>
<dbReference type="AlphaFoldDB" id="A0A1M6W5E4"/>
<dbReference type="EMBL" id="FQZU01000037">
    <property type="protein sequence ID" value="SHK88705.1"/>
    <property type="molecule type" value="Genomic_DNA"/>
</dbReference>
<dbReference type="Proteomes" id="UP000183994">
    <property type="component" value="Unassembled WGS sequence"/>
</dbReference>
<keyword evidence="3" id="KW-1185">Reference proteome</keyword>
<dbReference type="SUPFAM" id="SSF52206">
    <property type="entry name" value="Hypothetical protein MTH538"/>
    <property type="match status" value="1"/>
</dbReference>
<proteinExistence type="predicted"/>
<evidence type="ECO:0000313" key="2">
    <source>
        <dbReference type="EMBL" id="SHK88705.1"/>
    </source>
</evidence>
<organism evidence="2 3">
    <name type="scientific">Desulfatibacillum alkenivorans DSM 16219</name>
    <dbReference type="NCBI Taxonomy" id="1121393"/>
    <lineage>
        <taxon>Bacteria</taxon>
        <taxon>Pseudomonadati</taxon>
        <taxon>Thermodesulfobacteriota</taxon>
        <taxon>Desulfobacteria</taxon>
        <taxon>Desulfobacterales</taxon>
        <taxon>Desulfatibacillaceae</taxon>
        <taxon>Desulfatibacillum</taxon>
    </lineage>
</organism>
<dbReference type="Pfam" id="PF08937">
    <property type="entry name" value="ThsB_TIR"/>
    <property type="match status" value="1"/>
</dbReference>
<dbReference type="InterPro" id="IPR036490">
    <property type="entry name" value="ThsB_TIR-like_sf"/>
</dbReference>
<dbReference type="InterPro" id="IPR015032">
    <property type="entry name" value="ThsB__TIR-like_domain"/>
</dbReference>
<evidence type="ECO:0000313" key="3">
    <source>
        <dbReference type="Proteomes" id="UP000183994"/>
    </source>
</evidence>
<evidence type="ECO:0000259" key="1">
    <source>
        <dbReference type="Pfam" id="PF08937"/>
    </source>
</evidence>
<reference evidence="3" key="1">
    <citation type="submission" date="2016-11" db="EMBL/GenBank/DDBJ databases">
        <authorList>
            <person name="Varghese N."/>
            <person name="Submissions S."/>
        </authorList>
    </citation>
    <scope>NUCLEOTIDE SEQUENCE [LARGE SCALE GENOMIC DNA]</scope>
    <source>
        <strain evidence="3">DSM 16219</strain>
    </source>
</reference>
<name>A0A1M6W5E4_9BACT</name>